<dbReference type="Pfam" id="PF26113">
    <property type="entry name" value="GH16_XgeA"/>
    <property type="match status" value="1"/>
</dbReference>
<feature type="chain" id="PRO_5002316514" description="GH16 domain-containing protein" evidence="2">
    <location>
        <begin position="20"/>
        <end position="334"/>
    </location>
</feature>
<dbReference type="GO" id="GO:0004553">
    <property type="term" value="F:hydrolase activity, hydrolyzing O-glycosyl compounds"/>
    <property type="evidence" value="ECO:0007669"/>
    <property type="project" value="InterPro"/>
</dbReference>
<protein>
    <recommendedName>
        <fullName evidence="3">GH16 domain-containing protein</fullName>
    </recommendedName>
</protein>
<feature type="compositionally biased region" description="Low complexity" evidence="1">
    <location>
        <begin position="248"/>
        <end position="261"/>
    </location>
</feature>
<dbReference type="InterPro" id="IPR000757">
    <property type="entry name" value="Beta-glucanase-like"/>
</dbReference>
<organism evidence="4 5">
    <name type="scientific">Fistulina hepatica ATCC 64428</name>
    <dbReference type="NCBI Taxonomy" id="1128425"/>
    <lineage>
        <taxon>Eukaryota</taxon>
        <taxon>Fungi</taxon>
        <taxon>Dikarya</taxon>
        <taxon>Basidiomycota</taxon>
        <taxon>Agaricomycotina</taxon>
        <taxon>Agaricomycetes</taxon>
        <taxon>Agaricomycetidae</taxon>
        <taxon>Agaricales</taxon>
        <taxon>Fistulinaceae</taxon>
        <taxon>Fistulina</taxon>
    </lineage>
</organism>
<reference evidence="4 5" key="1">
    <citation type="journal article" date="2015" name="Fungal Genet. Biol.">
        <title>Evolution of novel wood decay mechanisms in Agaricales revealed by the genome sequences of Fistulina hepatica and Cylindrobasidium torrendii.</title>
        <authorList>
            <person name="Floudas D."/>
            <person name="Held B.W."/>
            <person name="Riley R."/>
            <person name="Nagy L.G."/>
            <person name="Koehler G."/>
            <person name="Ransdell A.S."/>
            <person name="Younus H."/>
            <person name="Chow J."/>
            <person name="Chiniquy J."/>
            <person name="Lipzen A."/>
            <person name="Tritt A."/>
            <person name="Sun H."/>
            <person name="Haridas S."/>
            <person name="LaButti K."/>
            <person name="Ohm R.A."/>
            <person name="Kues U."/>
            <person name="Blanchette R.A."/>
            <person name="Grigoriev I.V."/>
            <person name="Minto R.E."/>
            <person name="Hibbett D.S."/>
        </authorList>
    </citation>
    <scope>NUCLEOTIDE SEQUENCE [LARGE SCALE GENOMIC DNA]</scope>
    <source>
        <strain evidence="4 5">ATCC 64428</strain>
    </source>
</reference>
<feature type="domain" description="GH16" evidence="3">
    <location>
        <begin position="46"/>
        <end position="334"/>
    </location>
</feature>
<keyword evidence="5" id="KW-1185">Reference proteome</keyword>
<name>A0A0D7AHE1_9AGAR</name>
<accession>A0A0D7AHE1</accession>
<evidence type="ECO:0000313" key="5">
    <source>
        <dbReference type="Proteomes" id="UP000054144"/>
    </source>
</evidence>
<evidence type="ECO:0000259" key="3">
    <source>
        <dbReference type="PROSITE" id="PS51762"/>
    </source>
</evidence>
<dbReference type="OrthoDB" id="192832at2759"/>
<dbReference type="Gene3D" id="2.60.120.200">
    <property type="match status" value="1"/>
</dbReference>
<dbReference type="SUPFAM" id="SSF49899">
    <property type="entry name" value="Concanavalin A-like lectins/glucanases"/>
    <property type="match status" value="1"/>
</dbReference>
<dbReference type="Proteomes" id="UP000054144">
    <property type="component" value="Unassembled WGS sequence"/>
</dbReference>
<dbReference type="InterPro" id="IPR050546">
    <property type="entry name" value="Glycosyl_Hydrlase_16"/>
</dbReference>
<feature type="region of interest" description="Disordered" evidence="1">
    <location>
        <begin position="248"/>
        <end position="268"/>
    </location>
</feature>
<dbReference type="PROSITE" id="PS51762">
    <property type="entry name" value="GH16_2"/>
    <property type="match status" value="1"/>
</dbReference>
<dbReference type="PANTHER" id="PTHR10963">
    <property type="entry name" value="GLYCOSYL HYDROLASE-RELATED"/>
    <property type="match status" value="1"/>
</dbReference>
<evidence type="ECO:0000256" key="2">
    <source>
        <dbReference type="SAM" id="SignalP"/>
    </source>
</evidence>
<sequence>MLCNVLYAFIACGLAIVQAAPLGRTPRGGAWRHRRDVASHTYSLDVSWDADSIINDWTYFSGADPTDGNVNYQDASNATSKGLAYSSNNVATLQVDDWTTLSPGQYRDSVRVSSPNSYSTGLWVADVAKMPFGCTTWPALWLLGDGTWPAGGEIDIMEGVNLNTVNQMTLHTTYGCMADTAGQAVTATIQSQYTNCTSGGSDDTGCPFISQNTESYGDGFNNAGGGVYATLVDSTGVWIWFFSRSSIPSDLSSSDDTPDPSGWGDPESYWSSESCTMSHFSGLSVIIDTTLGGDWAGTQYPSDCGDFDTVLADPSSYTDAQWQINNIRVYTFSD</sequence>
<gene>
    <name evidence="4" type="ORF">FISHEDRAFT_70915</name>
</gene>
<dbReference type="InterPro" id="IPR013320">
    <property type="entry name" value="ConA-like_dom_sf"/>
</dbReference>
<feature type="signal peptide" evidence="2">
    <location>
        <begin position="1"/>
        <end position="19"/>
    </location>
</feature>
<keyword evidence="2" id="KW-0732">Signal</keyword>
<evidence type="ECO:0000256" key="1">
    <source>
        <dbReference type="SAM" id="MobiDB-lite"/>
    </source>
</evidence>
<dbReference type="AlphaFoldDB" id="A0A0D7AHE1"/>
<dbReference type="GO" id="GO:0009251">
    <property type="term" value="P:glucan catabolic process"/>
    <property type="evidence" value="ECO:0007669"/>
    <property type="project" value="TreeGrafter"/>
</dbReference>
<evidence type="ECO:0000313" key="4">
    <source>
        <dbReference type="EMBL" id="KIY51275.1"/>
    </source>
</evidence>
<proteinExistence type="predicted"/>
<dbReference type="EMBL" id="KN881666">
    <property type="protein sequence ID" value="KIY51275.1"/>
    <property type="molecule type" value="Genomic_DNA"/>
</dbReference>
<dbReference type="PANTHER" id="PTHR10963:SF24">
    <property type="entry name" value="GLYCOSIDASE C21B10.07-RELATED"/>
    <property type="match status" value="1"/>
</dbReference>